<dbReference type="Proteomes" id="UP000218887">
    <property type="component" value="Unassembled WGS sequence"/>
</dbReference>
<protein>
    <submittedName>
        <fullName evidence="4">Spore coat protein</fullName>
    </submittedName>
</protein>
<dbReference type="Gene3D" id="1.20.1260.10">
    <property type="match status" value="1"/>
</dbReference>
<evidence type="ECO:0000313" key="4">
    <source>
        <dbReference type="EMBL" id="PAV30730.1"/>
    </source>
</evidence>
<dbReference type="AlphaFoldDB" id="A0A2A2IHW3"/>
<keyword evidence="5" id="KW-1185">Reference proteome</keyword>
<keyword evidence="1" id="KW-0749">Sporulation</keyword>
<dbReference type="Pfam" id="PF07875">
    <property type="entry name" value="Coat_F"/>
    <property type="match status" value="1"/>
</dbReference>
<dbReference type="GO" id="GO:0030435">
    <property type="term" value="P:sporulation resulting in formation of a cellular spore"/>
    <property type="evidence" value="ECO:0007669"/>
    <property type="project" value="UniProtKB-KW"/>
</dbReference>
<dbReference type="PANTHER" id="PTHR39183">
    <property type="entry name" value="SPORE COAT PROTEIN F-LIKE PROTEIN YHCQ"/>
    <property type="match status" value="1"/>
</dbReference>
<dbReference type="InterPro" id="IPR012347">
    <property type="entry name" value="Ferritin-like"/>
</dbReference>
<dbReference type="OrthoDB" id="2577233at2"/>
<reference evidence="4 5" key="1">
    <citation type="submission" date="2017-08" db="EMBL/GenBank/DDBJ databases">
        <title>Virgibacillus indicus sp. nov. and Virgibacillus profoundi sp. nov, two moderately halophilic bacteria isolated from marine sediment by using the Microfluidic Streak Plate.</title>
        <authorList>
            <person name="Xu B."/>
            <person name="Hu B."/>
            <person name="Wang J."/>
            <person name="Zhu Y."/>
            <person name="Huang L."/>
            <person name="Du W."/>
            <person name="Huang Y."/>
        </authorList>
    </citation>
    <scope>NUCLEOTIDE SEQUENCE [LARGE SCALE GENOMIC DNA]</scope>
    <source>
        <strain evidence="4 5">IO3-P3-H5</strain>
    </source>
</reference>
<dbReference type="EMBL" id="NPOA01000003">
    <property type="protein sequence ID" value="PAV30730.1"/>
    <property type="molecule type" value="Genomic_DNA"/>
</dbReference>
<accession>A0A2A2IHW3</accession>
<organism evidence="4 5">
    <name type="scientific">Virgibacillus profundi</name>
    <dbReference type="NCBI Taxonomy" id="2024555"/>
    <lineage>
        <taxon>Bacteria</taxon>
        <taxon>Bacillati</taxon>
        <taxon>Bacillota</taxon>
        <taxon>Bacilli</taxon>
        <taxon>Bacillales</taxon>
        <taxon>Bacillaceae</taxon>
        <taxon>Virgibacillus</taxon>
    </lineage>
</organism>
<dbReference type="PANTHER" id="PTHR39183:SF1">
    <property type="entry name" value="SPORE COAT PROTEIN F-LIKE PROTEIN YHCQ"/>
    <property type="match status" value="1"/>
</dbReference>
<sequence length="209" mass="23513">MKEVILLQNQQNQNLQGSSQMPAQQSHGGHELFDAHEAIGGLVGGMEQCLLYEQHIQDPELKTMSQQHKTFLTQTYNTIVETLKTGQEPAVKTQTYNMAQGNNVVYGMQPSQPKTPAQSVNELNDECISSFMMGNLKASASSFTMTALEATNPVLRRVFADSIPNLIEMAYEVFLYQNKNQYYQVPQLKQEDMQNYINSYAPVQGTMPH</sequence>
<evidence type="ECO:0000256" key="1">
    <source>
        <dbReference type="ARBA" id="ARBA00022969"/>
    </source>
</evidence>
<dbReference type="InterPro" id="IPR012851">
    <property type="entry name" value="Spore_coat_CotF-like"/>
</dbReference>
<proteinExistence type="inferred from homology"/>
<evidence type="ECO:0000313" key="5">
    <source>
        <dbReference type="Proteomes" id="UP000218887"/>
    </source>
</evidence>
<comment type="subcellular location">
    <subcellularLocation>
        <location evidence="2">Spore coat</location>
    </subcellularLocation>
</comment>
<keyword evidence="4" id="KW-0167">Capsid protein</keyword>
<comment type="similarity">
    <text evidence="3">Belongs to the CotF family.</text>
</comment>
<evidence type="ECO:0000256" key="2">
    <source>
        <dbReference type="ARBA" id="ARBA00024325"/>
    </source>
</evidence>
<gene>
    <name evidence="4" type="ORF">CIL05_05255</name>
</gene>
<comment type="caution">
    <text evidence="4">The sequence shown here is derived from an EMBL/GenBank/DDBJ whole genome shotgun (WGS) entry which is preliminary data.</text>
</comment>
<name>A0A2A2IHW3_9BACI</name>
<evidence type="ECO:0000256" key="3">
    <source>
        <dbReference type="ARBA" id="ARBA00024344"/>
    </source>
</evidence>
<keyword evidence="4" id="KW-0946">Virion</keyword>